<dbReference type="EMBL" id="CP010803">
    <property type="protein sequence ID" value="AJY46312.1"/>
    <property type="molecule type" value="Genomic_DNA"/>
</dbReference>
<evidence type="ECO:0000313" key="5">
    <source>
        <dbReference type="Proteomes" id="UP000032611"/>
    </source>
</evidence>
<dbReference type="STRING" id="1486262.TM49_12525"/>
<keyword evidence="5" id="KW-1185">Reference proteome</keyword>
<gene>
    <name evidence="2" type="primary">apaG</name>
    <name evidence="4" type="ORF">TM49_12525</name>
</gene>
<dbReference type="OrthoDB" id="9795226at2"/>
<evidence type="ECO:0000313" key="4">
    <source>
        <dbReference type="EMBL" id="AJY46312.1"/>
    </source>
</evidence>
<dbReference type="GO" id="GO:0070987">
    <property type="term" value="P:error-free translesion synthesis"/>
    <property type="evidence" value="ECO:0007669"/>
    <property type="project" value="TreeGrafter"/>
</dbReference>
<name>A0A0D5LRB1_MAREN</name>
<evidence type="ECO:0000256" key="2">
    <source>
        <dbReference type="HAMAP-Rule" id="MF_00791"/>
    </source>
</evidence>
<dbReference type="PANTHER" id="PTHR14289">
    <property type="entry name" value="F-BOX ONLY PROTEIN 3"/>
    <property type="match status" value="1"/>
</dbReference>
<dbReference type="HAMAP" id="MF_00791">
    <property type="entry name" value="ApaG"/>
    <property type="match status" value="1"/>
</dbReference>
<dbReference type="Gene3D" id="2.60.40.1470">
    <property type="entry name" value="ApaG domain"/>
    <property type="match status" value="1"/>
</dbReference>
<feature type="domain" description="ApaG" evidence="3">
    <location>
        <begin position="3"/>
        <end position="127"/>
    </location>
</feature>
<evidence type="ECO:0000259" key="3">
    <source>
        <dbReference type="PROSITE" id="PS51087"/>
    </source>
</evidence>
<dbReference type="Proteomes" id="UP000032611">
    <property type="component" value="Chromosome"/>
</dbReference>
<dbReference type="KEGG" id="mey:TM49_12525"/>
<dbReference type="AlphaFoldDB" id="A0A0D5LRB1"/>
<reference evidence="4 5" key="1">
    <citation type="journal article" date="2015" name="Genome Announc.">
        <title>Complete genome sequence of Martelella endophytica YC6887, which has antifungal activity associated with a halophyte.</title>
        <authorList>
            <person name="Khan A."/>
            <person name="Khan H."/>
            <person name="Chung E.J."/>
            <person name="Hossain M.T."/>
            <person name="Chung Y.R."/>
        </authorList>
    </citation>
    <scope>NUCLEOTIDE SEQUENCE [LARGE SCALE GENOMIC DNA]</scope>
    <source>
        <strain evidence="4">YC6887</strain>
    </source>
</reference>
<dbReference type="PATRIC" id="fig|1486262.3.peg.2590"/>
<dbReference type="RefSeq" id="WP_045681681.1">
    <property type="nucleotide sequence ID" value="NZ_CP010803.1"/>
</dbReference>
<dbReference type="SUPFAM" id="SSF110069">
    <property type="entry name" value="ApaG-like"/>
    <property type="match status" value="1"/>
</dbReference>
<evidence type="ECO:0000256" key="1">
    <source>
        <dbReference type="ARBA" id="ARBA00017693"/>
    </source>
</evidence>
<dbReference type="PANTHER" id="PTHR14289:SF16">
    <property type="entry name" value="POLYMERASE DELTA-INTERACTING PROTEIN 2"/>
    <property type="match status" value="1"/>
</dbReference>
<proteinExistence type="inferred from homology"/>
<dbReference type="InterPro" id="IPR036767">
    <property type="entry name" value="ApaG_sf"/>
</dbReference>
<sequence length="130" mass="14439">METAVTHGIEVRAEAFFLEERSNPDEDEFVWSYHIEIINHGSHPVRLVSRHWTITNADGASEIVEGSGVVGKQPLLESGGQFEYSSAAPLDTPSGIMVGHYMIERGAEELLQVTIPPMSLDSPYEDRAYH</sequence>
<dbReference type="Pfam" id="PF04379">
    <property type="entry name" value="DUF525"/>
    <property type="match status" value="1"/>
</dbReference>
<dbReference type="NCBIfam" id="NF003967">
    <property type="entry name" value="PRK05461.1"/>
    <property type="match status" value="1"/>
</dbReference>
<protein>
    <recommendedName>
        <fullName evidence="1 2">Protein ApaG</fullName>
    </recommendedName>
</protein>
<dbReference type="InterPro" id="IPR023065">
    <property type="entry name" value="Uncharacterised_ApaG"/>
</dbReference>
<organism evidence="4 5">
    <name type="scientific">Martelella endophytica</name>
    <dbReference type="NCBI Taxonomy" id="1486262"/>
    <lineage>
        <taxon>Bacteria</taxon>
        <taxon>Pseudomonadati</taxon>
        <taxon>Pseudomonadota</taxon>
        <taxon>Alphaproteobacteria</taxon>
        <taxon>Hyphomicrobiales</taxon>
        <taxon>Aurantimonadaceae</taxon>
        <taxon>Martelella</taxon>
    </lineage>
</organism>
<accession>A0A0D5LRB1</accession>
<dbReference type="PROSITE" id="PS51087">
    <property type="entry name" value="APAG"/>
    <property type="match status" value="1"/>
</dbReference>
<dbReference type="InterPro" id="IPR007474">
    <property type="entry name" value="ApaG_domain"/>
</dbReference>
<dbReference type="HOGENOM" id="CLU_128074_1_0_5"/>